<dbReference type="EMBL" id="GL449414">
    <property type="protein sequence ID" value="EFN82754.1"/>
    <property type="molecule type" value="Genomic_DNA"/>
</dbReference>
<evidence type="ECO:0000313" key="15">
    <source>
        <dbReference type="EMBL" id="EFN82754.1"/>
    </source>
</evidence>
<evidence type="ECO:0000256" key="10">
    <source>
        <dbReference type="ARBA" id="ARBA00023172"/>
    </source>
</evidence>
<keyword evidence="6 15" id="KW-0255">Endonuclease</keyword>
<keyword evidence="9" id="KW-0460">Magnesium</keyword>
<keyword evidence="16" id="KW-1185">Reference proteome</keyword>
<dbReference type="InterPro" id="IPR033310">
    <property type="entry name" value="Mms4/EME1/EME2"/>
</dbReference>
<gene>
    <name evidence="15" type="ORF">EAI_01911</name>
</gene>
<evidence type="ECO:0000256" key="7">
    <source>
        <dbReference type="ARBA" id="ARBA00022763"/>
    </source>
</evidence>
<sequence>MSTVILLSDSDDPASPIDKHKANGCINEINEKCDSDVTSDIDLPEVPFCLRNDENLSDLEVNGDPKRAYHKSSNAMSDSYDSEEDQVRKASQKITASKKDKIALKEERLKRQQALARQKALRTIASKKSRDMKPGECMKFMEVNLDQGIDAISCTEIQNVLRNANIHFNVTSELIPNSITWRRNVEESYIDENNEVRVRKSVQTEKYTVVIWSNYEAVKHVTNGTLCASISSCKALKSNYNMTLVIFGMEEYFTYHKKAKGKSGQHSGSKESRCKSKGNQRFETFPIISRQQLEMCLTEAQIVMKCSSRLIENVQDLALMIYQYTKSISEVPYKLQKKENLENKFDWYVMGDNRNTVRVNKNGNGLKRLWQQQLSQFNLSSLEIAEAICTVYSSPAKLIKAYRNCTPEEGMNLLKDIPIRRAAGPLTAVRKVGPELSKKMYVMFTSQDGDALLGTED</sequence>
<dbReference type="Gene3D" id="1.10.150.670">
    <property type="entry name" value="Crossover junction endonuclease EME1, DNA-binding domain"/>
    <property type="match status" value="1"/>
</dbReference>
<protein>
    <submittedName>
        <fullName evidence="15">Crossover junction endonuclease EME1</fullName>
    </submittedName>
</protein>
<evidence type="ECO:0000256" key="5">
    <source>
        <dbReference type="ARBA" id="ARBA00022723"/>
    </source>
</evidence>
<name>E2BNH5_HARSA</name>
<evidence type="ECO:0000256" key="2">
    <source>
        <dbReference type="ARBA" id="ARBA00004123"/>
    </source>
</evidence>
<dbReference type="GO" id="GO:0005634">
    <property type="term" value="C:nucleus"/>
    <property type="evidence" value="ECO:0007669"/>
    <property type="project" value="UniProtKB-SubCell"/>
</dbReference>
<comment type="subcellular location">
    <subcellularLocation>
        <location evidence="2">Nucleus</location>
    </subcellularLocation>
</comment>
<dbReference type="InterPro" id="IPR047524">
    <property type="entry name" value="XPF_nuclease_EME1_plant/arthr"/>
</dbReference>
<proteinExistence type="inferred from homology"/>
<keyword evidence="5" id="KW-0479">Metal-binding</keyword>
<dbReference type="GO" id="GO:0048476">
    <property type="term" value="C:Holliday junction resolvase complex"/>
    <property type="evidence" value="ECO:0007669"/>
    <property type="project" value="InterPro"/>
</dbReference>
<dbReference type="OMA" id="FCVESDW"/>
<dbReference type="InParanoid" id="E2BNH5"/>
<evidence type="ECO:0000256" key="3">
    <source>
        <dbReference type="ARBA" id="ARBA00005313"/>
    </source>
</evidence>
<dbReference type="GO" id="GO:0046872">
    <property type="term" value="F:metal ion binding"/>
    <property type="evidence" value="ECO:0007669"/>
    <property type="project" value="UniProtKB-KW"/>
</dbReference>
<keyword evidence="4" id="KW-0540">Nuclease</keyword>
<dbReference type="FunCoup" id="E2BNH5">
    <property type="interactions" value="505"/>
</dbReference>
<dbReference type="KEGG" id="hst:105184827"/>
<dbReference type="PANTHER" id="PTHR21077:SF5">
    <property type="entry name" value="CROSSOVER JUNCTION ENDONUCLEASE MMS4"/>
    <property type="match status" value="1"/>
</dbReference>
<evidence type="ECO:0000256" key="11">
    <source>
        <dbReference type="ARBA" id="ARBA00023204"/>
    </source>
</evidence>
<dbReference type="InterPro" id="IPR042530">
    <property type="entry name" value="EME1/EME2_C"/>
</dbReference>
<evidence type="ECO:0000256" key="9">
    <source>
        <dbReference type="ARBA" id="ARBA00022842"/>
    </source>
</evidence>
<dbReference type="GO" id="GO:0031297">
    <property type="term" value="P:replication fork processing"/>
    <property type="evidence" value="ECO:0007669"/>
    <property type="project" value="TreeGrafter"/>
</dbReference>
<organism evidence="16">
    <name type="scientific">Harpegnathos saltator</name>
    <name type="common">Jerdon's jumping ant</name>
    <dbReference type="NCBI Taxonomy" id="610380"/>
    <lineage>
        <taxon>Eukaryota</taxon>
        <taxon>Metazoa</taxon>
        <taxon>Ecdysozoa</taxon>
        <taxon>Arthropoda</taxon>
        <taxon>Hexapoda</taxon>
        <taxon>Insecta</taxon>
        <taxon>Pterygota</taxon>
        <taxon>Neoptera</taxon>
        <taxon>Endopterygota</taxon>
        <taxon>Hymenoptera</taxon>
        <taxon>Apocrita</taxon>
        <taxon>Aculeata</taxon>
        <taxon>Formicoidea</taxon>
        <taxon>Formicidae</taxon>
        <taxon>Ponerinae</taxon>
        <taxon>Ponerini</taxon>
        <taxon>Harpegnathos</taxon>
    </lineage>
</organism>
<keyword evidence="13" id="KW-0469">Meiosis</keyword>
<evidence type="ECO:0000256" key="14">
    <source>
        <dbReference type="SAM" id="MobiDB-lite"/>
    </source>
</evidence>
<comment type="cofactor">
    <cofactor evidence="1">
        <name>Mg(2+)</name>
        <dbReference type="ChEBI" id="CHEBI:18420"/>
    </cofactor>
</comment>
<reference evidence="15 16" key="1">
    <citation type="journal article" date="2010" name="Science">
        <title>Genomic comparison of the ants Camponotus floridanus and Harpegnathos saltator.</title>
        <authorList>
            <person name="Bonasio R."/>
            <person name="Zhang G."/>
            <person name="Ye C."/>
            <person name="Mutti N.S."/>
            <person name="Fang X."/>
            <person name="Qin N."/>
            <person name="Donahue G."/>
            <person name="Yang P."/>
            <person name="Li Q."/>
            <person name="Li C."/>
            <person name="Zhang P."/>
            <person name="Huang Z."/>
            <person name="Berger S.L."/>
            <person name="Reinberg D."/>
            <person name="Wang J."/>
            <person name="Liebig J."/>
        </authorList>
    </citation>
    <scope>NUCLEOTIDE SEQUENCE [LARGE SCALE GENOMIC DNA]</scope>
    <source>
        <strain evidence="15 16">R22 G/1</strain>
    </source>
</reference>
<evidence type="ECO:0000256" key="13">
    <source>
        <dbReference type="ARBA" id="ARBA00023254"/>
    </source>
</evidence>
<dbReference type="PANTHER" id="PTHR21077">
    <property type="entry name" value="EME1 PROTEIN"/>
    <property type="match status" value="1"/>
</dbReference>
<evidence type="ECO:0000256" key="4">
    <source>
        <dbReference type="ARBA" id="ARBA00022722"/>
    </source>
</evidence>
<dbReference type="GO" id="GO:0008821">
    <property type="term" value="F:crossover junction DNA endonuclease activity"/>
    <property type="evidence" value="ECO:0007669"/>
    <property type="project" value="TreeGrafter"/>
</dbReference>
<dbReference type="FunFam" id="1.10.150.670:FF:000002">
    <property type="entry name" value="Crossover junction endonuclease EME1"/>
    <property type="match status" value="1"/>
</dbReference>
<evidence type="ECO:0000256" key="12">
    <source>
        <dbReference type="ARBA" id="ARBA00023242"/>
    </source>
</evidence>
<dbReference type="PhylomeDB" id="E2BNH5"/>
<dbReference type="Proteomes" id="UP000008237">
    <property type="component" value="Unassembled WGS sequence"/>
</dbReference>
<dbReference type="GO" id="GO:0006302">
    <property type="term" value="P:double-strand break repair"/>
    <property type="evidence" value="ECO:0007669"/>
    <property type="project" value="TreeGrafter"/>
</dbReference>
<dbReference type="STRING" id="610380.E2BNH5"/>
<keyword evidence="8" id="KW-0378">Hydrolase</keyword>
<comment type="similarity">
    <text evidence="3">Belongs to the EME1/MMS4 family.</text>
</comment>
<dbReference type="Gene3D" id="3.40.50.10130">
    <property type="match status" value="1"/>
</dbReference>
<keyword evidence="10" id="KW-0233">DNA recombination</keyword>
<evidence type="ECO:0000256" key="8">
    <source>
        <dbReference type="ARBA" id="ARBA00022801"/>
    </source>
</evidence>
<evidence type="ECO:0000313" key="16">
    <source>
        <dbReference type="Proteomes" id="UP000008237"/>
    </source>
</evidence>
<accession>E2BNH5</accession>
<dbReference type="Pfam" id="PF21292">
    <property type="entry name" value="EME1-MUS81_C"/>
    <property type="match status" value="1"/>
</dbReference>
<keyword evidence="7" id="KW-0227">DNA damage</keyword>
<keyword evidence="12" id="KW-0539">Nucleus</keyword>
<keyword evidence="11" id="KW-0234">DNA repair</keyword>
<dbReference type="AlphaFoldDB" id="E2BNH5"/>
<dbReference type="OrthoDB" id="343092at2759"/>
<dbReference type="GO" id="GO:0031573">
    <property type="term" value="P:mitotic intra-S DNA damage checkpoint signaling"/>
    <property type="evidence" value="ECO:0007669"/>
    <property type="project" value="TreeGrafter"/>
</dbReference>
<dbReference type="CDD" id="cd20083">
    <property type="entry name" value="XPF_nuclease_EME"/>
    <property type="match status" value="1"/>
</dbReference>
<evidence type="ECO:0000256" key="6">
    <source>
        <dbReference type="ARBA" id="ARBA00022759"/>
    </source>
</evidence>
<feature type="region of interest" description="Disordered" evidence="14">
    <location>
        <begin position="63"/>
        <end position="83"/>
    </location>
</feature>
<evidence type="ECO:0000256" key="1">
    <source>
        <dbReference type="ARBA" id="ARBA00001946"/>
    </source>
</evidence>
<dbReference type="GO" id="GO:0000712">
    <property type="term" value="P:resolution of meiotic recombination intermediates"/>
    <property type="evidence" value="ECO:0007669"/>
    <property type="project" value="TreeGrafter"/>
</dbReference>